<keyword evidence="1" id="KW-0732">Signal</keyword>
<dbReference type="SUPFAM" id="SSF101908">
    <property type="entry name" value="Putative isomerase YbhE"/>
    <property type="match status" value="1"/>
</dbReference>
<evidence type="ECO:0000313" key="3">
    <source>
        <dbReference type="EMBL" id="AYB30850.1"/>
    </source>
</evidence>
<proteinExistence type="predicted"/>
<evidence type="ECO:0000256" key="1">
    <source>
        <dbReference type="SAM" id="SignalP"/>
    </source>
</evidence>
<dbReference type="Pfam" id="PF21544">
    <property type="entry name" value="PorZ_N_b_propeller"/>
    <property type="match status" value="1"/>
</dbReference>
<feature type="domain" description="PorZ N-terminal beta-propeller" evidence="2">
    <location>
        <begin position="55"/>
        <end position="212"/>
    </location>
</feature>
<dbReference type="Pfam" id="PF07494">
    <property type="entry name" value="Reg_prop"/>
    <property type="match status" value="1"/>
</dbReference>
<feature type="signal peptide" evidence="1">
    <location>
        <begin position="1"/>
        <end position="29"/>
    </location>
</feature>
<protein>
    <recommendedName>
        <fullName evidence="2">PorZ N-terminal beta-propeller domain-containing protein</fullName>
    </recommendedName>
</protein>
<organism evidence="3 4">
    <name type="scientific">Chryseolinea soli</name>
    <dbReference type="NCBI Taxonomy" id="2321403"/>
    <lineage>
        <taxon>Bacteria</taxon>
        <taxon>Pseudomonadati</taxon>
        <taxon>Bacteroidota</taxon>
        <taxon>Cytophagia</taxon>
        <taxon>Cytophagales</taxon>
        <taxon>Fulvivirgaceae</taxon>
        <taxon>Chryseolinea</taxon>
    </lineage>
</organism>
<dbReference type="SUPFAM" id="SSF50998">
    <property type="entry name" value="Quinoprotein alcohol dehydrogenase-like"/>
    <property type="match status" value="1"/>
</dbReference>
<dbReference type="SUPFAM" id="SSF63829">
    <property type="entry name" value="Calcium-dependent phosphotriesterase"/>
    <property type="match status" value="1"/>
</dbReference>
<dbReference type="Gene3D" id="2.130.10.10">
    <property type="entry name" value="YVTN repeat-like/Quinoprotein amine dehydrogenase"/>
    <property type="match status" value="3"/>
</dbReference>
<dbReference type="InterPro" id="IPR048954">
    <property type="entry name" value="PorZ_N"/>
</dbReference>
<keyword evidence="4" id="KW-1185">Reference proteome</keyword>
<evidence type="ECO:0000259" key="2">
    <source>
        <dbReference type="Pfam" id="PF21544"/>
    </source>
</evidence>
<dbReference type="AlphaFoldDB" id="A0A385SN27"/>
<dbReference type="Proteomes" id="UP000266183">
    <property type="component" value="Chromosome"/>
</dbReference>
<gene>
    <name evidence="3" type="ORF">D4L85_09790</name>
</gene>
<dbReference type="KEGG" id="chk:D4L85_09790"/>
<sequence>MKMPRLLCRIVTALFLSFTLLPHPGAAQGDIPLGNWRMHISYNQINSIALGNQKVYAAARNGVMVFDRADNSITTYSKLDGLKGQAITSIAYDATSQTLLIAYENGILDIVDNQLVITSLDPTKNSSLAGSKKINNITLRNNVAYLAADYGVVLFDVRNKQVKETWRDLGATGETLKILQSAFTTDSVFLATEKGVIAGNLDDNLLDFNNWKRFDTGEFNASIQSVASVNEKVYAAINASGIFEYGSGSWTKETFLQGATFQSLNAAESTLIIAQDDKVWTLSASNALSLVADKLITHPAMALLDAGKLWIGDALNGLVTNANGPFTRYVPNSPANATAVRLTSQNQVLYAAAGGHTADFKGQGNPGILDMFQQGSWSLETTALQDLTDVAYSATRQYVSSFGWGVQQRDEQGTVTLYDETNSPLVNSTPPDRHVNITSLAVSEDGLWVANYGAAKPLHLLKSDNTWQSFSFTYSAARFPTKLATDLYGNVWVVPNPDSGGGLVAFNKTKSVYLTNIASAGGLPSKAVRSIAIDRDGLVWVGTDQGVAYFIDPYGVYDGAVDAIKPIFDDRFLLKDDKVTAIAVDGGNRKWMGTERGVWLFGPDGQSQVYNFTTANSPLLSNVIRDIAIDGKSGEVFFATDEGIVSFRADATESTSTFQTVKIFPNPVSAEFAGTVGITGLATDAIVKITDITGKLIWQTQANGGTASWNALDYTGKRPSTGIYLVFSATPDGAESVVGKIAFVD</sequence>
<dbReference type="EMBL" id="CP032382">
    <property type="protein sequence ID" value="AYB30850.1"/>
    <property type="molecule type" value="Genomic_DNA"/>
</dbReference>
<dbReference type="InterPro" id="IPR011110">
    <property type="entry name" value="Reg_prop"/>
</dbReference>
<accession>A0A385SN27</accession>
<evidence type="ECO:0000313" key="4">
    <source>
        <dbReference type="Proteomes" id="UP000266183"/>
    </source>
</evidence>
<reference evidence="4" key="1">
    <citation type="submission" date="2018-09" db="EMBL/GenBank/DDBJ databases">
        <title>Chryseolinea sp. KIS68-18 isolated from soil.</title>
        <authorList>
            <person name="Weon H.-Y."/>
            <person name="Kwon S.-W."/>
            <person name="Lee S.A."/>
        </authorList>
    </citation>
    <scope>NUCLEOTIDE SEQUENCE [LARGE SCALE GENOMIC DNA]</scope>
    <source>
        <strain evidence="4">KIS68-18</strain>
    </source>
</reference>
<dbReference type="InterPro" id="IPR011047">
    <property type="entry name" value="Quinoprotein_ADH-like_sf"/>
</dbReference>
<name>A0A385SN27_9BACT</name>
<feature type="chain" id="PRO_5017330790" description="PorZ N-terminal beta-propeller domain-containing protein" evidence="1">
    <location>
        <begin position="30"/>
        <end position="745"/>
    </location>
</feature>
<dbReference type="InterPro" id="IPR015943">
    <property type="entry name" value="WD40/YVTN_repeat-like_dom_sf"/>
</dbReference>